<dbReference type="PANTHER" id="PTHR12835">
    <property type="entry name" value="BIOTIN PROTEIN LIGASE"/>
    <property type="match status" value="1"/>
</dbReference>
<evidence type="ECO:0000256" key="5">
    <source>
        <dbReference type="HAMAP-Rule" id="MF_00978"/>
    </source>
</evidence>
<keyword evidence="5" id="KW-0678">Repressor</keyword>
<dbReference type="InterPro" id="IPR036390">
    <property type="entry name" value="WH_DNA-bd_sf"/>
</dbReference>
<dbReference type="Gene3D" id="2.30.30.100">
    <property type="match status" value="1"/>
</dbReference>
<dbReference type="NCBIfam" id="TIGR00121">
    <property type="entry name" value="birA_ligase"/>
    <property type="match status" value="1"/>
</dbReference>
<accession>A0A1Q8E8L7</accession>
<dbReference type="CDD" id="cd16442">
    <property type="entry name" value="BPL"/>
    <property type="match status" value="1"/>
</dbReference>
<evidence type="ECO:0000259" key="6">
    <source>
        <dbReference type="PROSITE" id="PS51733"/>
    </source>
</evidence>
<name>A0A1Q8E8L7_9STRE</name>
<comment type="catalytic activity">
    <reaction evidence="5">
        <text>biotin + L-lysyl-[protein] + ATP = N(6)-biotinyl-L-lysyl-[protein] + AMP + diphosphate + H(+)</text>
        <dbReference type="Rhea" id="RHEA:11756"/>
        <dbReference type="Rhea" id="RHEA-COMP:9752"/>
        <dbReference type="Rhea" id="RHEA-COMP:10505"/>
        <dbReference type="ChEBI" id="CHEBI:15378"/>
        <dbReference type="ChEBI" id="CHEBI:29969"/>
        <dbReference type="ChEBI" id="CHEBI:30616"/>
        <dbReference type="ChEBI" id="CHEBI:33019"/>
        <dbReference type="ChEBI" id="CHEBI:57586"/>
        <dbReference type="ChEBI" id="CHEBI:83144"/>
        <dbReference type="ChEBI" id="CHEBI:456215"/>
        <dbReference type="EC" id="6.3.4.15"/>
    </reaction>
</comment>
<proteinExistence type="inferred from homology"/>
<dbReference type="Pfam" id="PF08279">
    <property type="entry name" value="HTH_11"/>
    <property type="match status" value="1"/>
</dbReference>
<dbReference type="InterPro" id="IPR004408">
    <property type="entry name" value="Biotin_CoA_COase_ligase"/>
</dbReference>
<dbReference type="GO" id="GO:0004077">
    <property type="term" value="F:biotin--[biotin carboxyl-carrier protein] ligase activity"/>
    <property type="evidence" value="ECO:0007669"/>
    <property type="project" value="UniProtKB-UniRule"/>
</dbReference>
<comment type="function">
    <text evidence="5">Acts both as a biotin--[acetyl-CoA-carboxylase] ligase and a repressor.</text>
</comment>
<evidence type="ECO:0000313" key="8">
    <source>
        <dbReference type="Proteomes" id="UP000186890"/>
    </source>
</evidence>
<dbReference type="PANTHER" id="PTHR12835:SF5">
    <property type="entry name" value="BIOTIN--PROTEIN LIGASE"/>
    <property type="match status" value="1"/>
</dbReference>
<keyword evidence="3 5" id="KW-0067">ATP-binding</keyword>
<dbReference type="NCBIfam" id="NF008846">
    <property type="entry name" value="PRK11886.1-1"/>
    <property type="match status" value="1"/>
</dbReference>
<dbReference type="AlphaFoldDB" id="A0A1Q8E8L7"/>
<dbReference type="EMBL" id="MSJM01000003">
    <property type="protein sequence ID" value="OLF48126.1"/>
    <property type="molecule type" value="Genomic_DNA"/>
</dbReference>
<dbReference type="GO" id="GO:0006355">
    <property type="term" value="P:regulation of DNA-templated transcription"/>
    <property type="evidence" value="ECO:0007669"/>
    <property type="project" value="UniProtKB-UniRule"/>
</dbReference>
<dbReference type="SUPFAM" id="SSF50037">
    <property type="entry name" value="C-terminal domain of transcriptional repressors"/>
    <property type="match status" value="1"/>
</dbReference>
<dbReference type="Gene3D" id="1.10.10.10">
    <property type="entry name" value="Winged helix-like DNA-binding domain superfamily/Winged helix DNA-binding domain"/>
    <property type="match status" value="1"/>
</dbReference>
<feature type="binding site" evidence="5">
    <location>
        <position position="109"/>
    </location>
    <ligand>
        <name>biotin</name>
        <dbReference type="ChEBI" id="CHEBI:57586"/>
    </ligand>
</feature>
<evidence type="ECO:0000256" key="2">
    <source>
        <dbReference type="ARBA" id="ARBA00022741"/>
    </source>
</evidence>
<dbReference type="Pfam" id="PF03099">
    <property type="entry name" value="BPL_LplA_LipB"/>
    <property type="match status" value="1"/>
</dbReference>
<dbReference type="SUPFAM" id="SSF55681">
    <property type="entry name" value="Class II aaRS and biotin synthetases"/>
    <property type="match status" value="1"/>
</dbReference>
<comment type="similarity">
    <text evidence="5">Belongs to the biotin--protein ligase family.</text>
</comment>
<dbReference type="GO" id="GO:0016740">
    <property type="term" value="F:transferase activity"/>
    <property type="evidence" value="ECO:0007669"/>
    <property type="project" value="UniProtKB-ARBA"/>
</dbReference>
<keyword evidence="4 5" id="KW-0092">Biotin</keyword>
<feature type="domain" description="BPL/LPL catalytic" evidence="6">
    <location>
        <begin position="67"/>
        <end position="252"/>
    </location>
</feature>
<gene>
    <name evidence="5" type="primary">birA</name>
    <name evidence="7" type="ORF">BU202_03805</name>
</gene>
<organism evidence="7 8">
    <name type="scientific">Streptococcus cuniculi</name>
    <dbReference type="NCBI Taxonomy" id="1432788"/>
    <lineage>
        <taxon>Bacteria</taxon>
        <taxon>Bacillati</taxon>
        <taxon>Bacillota</taxon>
        <taxon>Bacilli</taxon>
        <taxon>Lactobacillales</taxon>
        <taxon>Streptococcaceae</taxon>
        <taxon>Streptococcus</taxon>
    </lineage>
</organism>
<dbReference type="PROSITE" id="PS51733">
    <property type="entry name" value="BPL_LPL_CATALYTIC"/>
    <property type="match status" value="1"/>
</dbReference>
<keyword evidence="1 5" id="KW-0436">Ligase</keyword>
<comment type="caution">
    <text evidence="5">Lacks conserved residue(s) required for the propagation of feature annotation.</text>
</comment>
<dbReference type="InterPro" id="IPR003142">
    <property type="entry name" value="BPL_C"/>
</dbReference>
<dbReference type="GO" id="GO:0005524">
    <property type="term" value="F:ATP binding"/>
    <property type="evidence" value="ECO:0007669"/>
    <property type="project" value="UniProtKB-UniRule"/>
</dbReference>
<keyword evidence="2 5" id="KW-0547">Nucleotide-binding</keyword>
<keyword evidence="5" id="KW-0805">Transcription regulation</keyword>
<evidence type="ECO:0000256" key="3">
    <source>
        <dbReference type="ARBA" id="ARBA00022840"/>
    </source>
</evidence>
<dbReference type="SUPFAM" id="SSF46785">
    <property type="entry name" value="Winged helix' DNA-binding domain"/>
    <property type="match status" value="1"/>
</dbReference>
<dbReference type="InterPro" id="IPR008988">
    <property type="entry name" value="Transcriptional_repressor_C"/>
</dbReference>
<reference evidence="8" key="1">
    <citation type="submission" date="2016-12" db="EMBL/GenBank/DDBJ databases">
        <authorList>
            <person name="Gulvik C.A."/>
        </authorList>
    </citation>
    <scope>NUCLEOTIDE SEQUENCE [LARGE SCALE GENOMIC DNA]</scope>
    <source>
        <strain evidence="8">NED12-00049-6B</strain>
    </source>
</reference>
<protein>
    <recommendedName>
        <fullName evidence="5">Bifunctional ligase/repressor BirA</fullName>
    </recommendedName>
    <alternativeName>
        <fullName evidence="5">Biotin--[acetyl-CoA-carboxylase] ligase</fullName>
        <ecNumber evidence="5">6.3.4.15</ecNumber>
    </alternativeName>
    <alternativeName>
        <fullName evidence="5">Biotin--protein ligase</fullName>
    </alternativeName>
    <alternativeName>
        <fullName evidence="5">Biotin-[acetyl-CoA carboxylase] synthetase</fullName>
    </alternativeName>
</protein>
<feature type="DNA-binding region" description="H-T-H motif" evidence="5">
    <location>
        <begin position="20"/>
        <end position="39"/>
    </location>
</feature>
<dbReference type="InterPro" id="IPR045864">
    <property type="entry name" value="aa-tRNA-synth_II/BPL/LPL"/>
</dbReference>
<dbReference type="InterPro" id="IPR030855">
    <property type="entry name" value="Bifunct_BirA"/>
</dbReference>
<feature type="binding site" evidence="5">
    <location>
        <position position="180"/>
    </location>
    <ligand>
        <name>biotin</name>
        <dbReference type="ChEBI" id="CHEBI:57586"/>
    </ligand>
</feature>
<dbReference type="OrthoDB" id="9807064at2"/>
<dbReference type="HAMAP" id="MF_00978">
    <property type="entry name" value="Bifunct_BirA"/>
    <property type="match status" value="1"/>
</dbReference>
<sequence>MKTYEKIYTILLKATDYVSGEELAQELGISRTSVWKGIQQLEKQGLVIKAGPNRGYRLEQGDLLLAEEIEQALNIPVHLNKDSASTQLDAKRGIDRQDDSPALYLAPSQTKAQGRFGRAFFAAETGGIYMTLRLRPEASFQDLKPYTLLVAAAIVKAINQLTGIAVEIKWVNDIYLNGKKIAGILTEAVSSIEAQVVTDMMIGVGLNFHLPDLPAELKQTATSLFTERPPITRSQLITEIWRIFFTTSEEELLALYKEKSLVLGKQVTFSQQHQHYCGVACAITDSGALQVKLEDGSLKTLSSGEISLSSWSDAPRPESPCSPDN</sequence>
<dbReference type="InterPro" id="IPR036388">
    <property type="entry name" value="WH-like_DNA-bd_sf"/>
</dbReference>
<dbReference type="GO" id="GO:0003677">
    <property type="term" value="F:DNA binding"/>
    <property type="evidence" value="ECO:0007669"/>
    <property type="project" value="UniProtKB-UniRule"/>
</dbReference>
<dbReference type="Pfam" id="PF02237">
    <property type="entry name" value="BPL_C"/>
    <property type="match status" value="1"/>
</dbReference>
<dbReference type="Proteomes" id="UP000186890">
    <property type="component" value="Unassembled WGS sequence"/>
</dbReference>
<dbReference type="GO" id="GO:0009249">
    <property type="term" value="P:protein lipoylation"/>
    <property type="evidence" value="ECO:0007669"/>
    <property type="project" value="UniProtKB-ARBA"/>
</dbReference>
<keyword evidence="5" id="KW-0238">DNA-binding</keyword>
<comment type="caution">
    <text evidence="7">The sequence shown here is derived from an EMBL/GenBank/DDBJ whole genome shotgun (WGS) entry which is preliminary data.</text>
</comment>
<dbReference type="RefSeq" id="WP_075104479.1">
    <property type="nucleotide sequence ID" value="NZ_MSJM01000003.1"/>
</dbReference>
<keyword evidence="5" id="KW-0804">Transcription</keyword>
<dbReference type="InterPro" id="IPR004143">
    <property type="entry name" value="BPL_LPL_catalytic"/>
</dbReference>
<evidence type="ECO:0000256" key="4">
    <source>
        <dbReference type="ARBA" id="ARBA00023267"/>
    </source>
</evidence>
<evidence type="ECO:0000256" key="1">
    <source>
        <dbReference type="ARBA" id="ARBA00022598"/>
    </source>
</evidence>
<evidence type="ECO:0000313" key="7">
    <source>
        <dbReference type="EMBL" id="OLF48126.1"/>
    </source>
</evidence>
<dbReference type="GO" id="GO:0005737">
    <property type="term" value="C:cytoplasm"/>
    <property type="evidence" value="ECO:0007669"/>
    <property type="project" value="TreeGrafter"/>
</dbReference>
<dbReference type="Gene3D" id="3.30.930.10">
    <property type="entry name" value="Bira Bifunctional Protein, Domain 2"/>
    <property type="match status" value="1"/>
</dbReference>
<dbReference type="InterPro" id="IPR013196">
    <property type="entry name" value="HTH_11"/>
</dbReference>
<dbReference type="EC" id="6.3.4.15" evidence="5"/>
<keyword evidence="8" id="KW-1185">Reference proteome</keyword>